<dbReference type="Proteomes" id="UP000199092">
    <property type="component" value="Chromosome I"/>
</dbReference>
<keyword evidence="2" id="KW-1003">Cell membrane</keyword>
<dbReference type="RefSeq" id="WP_231930113.1">
    <property type="nucleotide sequence ID" value="NZ_LT629749.1"/>
</dbReference>
<keyword evidence="5 7" id="KW-0472">Membrane</keyword>
<keyword evidence="3 7" id="KW-0812">Transmembrane</keyword>
<evidence type="ECO:0000259" key="8">
    <source>
        <dbReference type="Pfam" id="PF04024"/>
    </source>
</evidence>
<evidence type="ECO:0000256" key="4">
    <source>
        <dbReference type="ARBA" id="ARBA00022989"/>
    </source>
</evidence>
<name>A0A1H1YSW0_9ACTN</name>
<dbReference type="AlphaFoldDB" id="A0A1H1YSW0"/>
<dbReference type="Pfam" id="PF04024">
    <property type="entry name" value="PspC"/>
    <property type="match status" value="1"/>
</dbReference>
<evidence type="ECO:0000313" key="9">
    <source>
        <dbReference type="EMBL" id="SDT24507.1"/>
    </source>
</evidence>
<comment type="subcellular location">
    <subcellularLocation>
        <location evidence="1">Cell membrane</location>
        <topology evidence="1">Single-pass membrane protein</topology>
    </subcellularLocation>
</comment>
<organism evidence="9 10">
    <name type="scientific">Friedmanniella luteola</name>
    <dbReference type="NCBI Taxonomy" id="546871"/>
    <lineage>
        <taxon>Bacteria</taxon>
        <taxon>Bacillati</taxon>
        <taxon>Actinomycetota</taxon>
        <taxon>Actinomycetes</taxon>
        <taxon>Propionibacteriales</taxon>
        <taxon>Nocardioidaceae</taxon>
        <taxon>Friedmanniella</taxon>
    </lineage>
</organism>
<dbReference type="PANTHER" id="PTHR33885">
    <property type="entry name" value="PHAGE SHOCK PROTEIN C"/>
    <property type="match status" value="1"/>
</dbReference>
<keyword evidence="10" id="KW-1185">Reference proteome</keyword>
<dbReference type="STRING" id="546871.SAMN04488543_3431"/>
<dbReference type="InterPro" id="IPR007168">
    <property type="entry name" value="Phageshock_PspC_N"/>
</dbReference>
<feature type="domain" description="Phage shock protein PspC N-terminal" evidence="8">
    <location>
        <begin position="9"/>
        <end position="66"/>
    </location>
</feature>
<proteinExistence type="predicted"/>
<feature type="transmembrane region" description="Helical" evidence="7">
    <location>
        <begin position="40"/>
        <end position="64"/>
    </location>
</feature>
<evidence type="ECO:0000256" key="3">
    <source>
        <dbReference type="ARBA" id="ARBA00022692"/>
    </source>
</evidence>
<reference evidence="9 10" key="1">
    <citation type="submission" date="2016-10" db="EMBL/GenBank/DDBJ databases">
        <authorList>
            <person name="de Groot N.N."/>
        </authorList>
    </citation>
    <scope>NUCLEOTIDE SEQUENCE [LARGE SCALE GENOMIC DNA]</scope>
    <source>
        <strain evidence="9 10">DSM 21741</strain>
    </source>
</reference>
<keyword evidence="4 7" id="KW-1133">Transmembrane helix</keyword>
<evidence type="ECO:0000256" key="2">
    <source>
        <dbReference type="ARBA" id="ARBA00022475"/>
    </source>
</evidence>
<evidence type="ECO:0000256" key="6">
    <source>
        <dbReference type="SAM" id="MobiDB-lite"/>
    </source>
</evidence>
<sequence>MNHPTPGPKRLTRSRDDRVVAGVCGGLARYLNMDASLVRILTVVLTLVTSGAALVVYAIAVLVVPEDERVGPGAYAGPPPVWQPPQPPAPAPGPAPQDPVWGREGAPWEQAQASSAEPTGWPPAPGGTSAEGGDSPTEAGRPDAR</sequence>
<feature type="region of interest" description="Disordered" evidence="6">
    <location>
        <begin position="69"/>
        <end position="145"/>
    </location>
</feature>
<feature type="compositionally biased region" description="Pro residues" evidence="6">
    <location>
        <begin position="77"/>
        <end position="97"/>
    </location>
</feature>
<evidence type="ECO:0000256" key="7">
    <source>
        <dbReference type="SAM" id="Phobius"/>
    </source>
</evidence>
<evidence type="ECO:0000256" key="1">
    <source>
        <dbReference type="ARBA" id="ARBA00004162"/>
    </source>
</evidence>
<dbReference type="GO" id="GO:0005886">
    <property type="term" value="C:plasma membrane"/>
    <property type="evidence" value="ECO:0007669"/>
    <property type="project" value="UniProtKB-SubCell"/>
</dbReference>
<evidence type="ECO:0000256" key="5">
    <source>
        <dbReference type="ARBA" id="ARBA00023136"/>
    </source>
</evidence>
<protein>
    <submittedName>
        <fullName evidence="9">Phage shock protein PspC (Stress-responsive transcriptional regulator)</fullName>
    </submittedName>
</protein>
<dbReference type="EMBL" id="LT629749">
    <property type="protein sequence ID" value="SDT24507.1"/>
    <property type="molecule type" value="Genomic_DNA"/>
</dbReference>
<accession>A0A1H1YSW0</accession>
<evidence type="ECO:0000313" key="10">
    <source>
        <dbReference type="Proteomes" id="UP000199092"/>
    </source>
</evidence>
<gene>
    <name evidence="9" type="ORF">SAMN04488543_3431</name>
</gene>
<dbReference type="InterPro" id="IPR052027">
    <property type="entry name" value="PspC"/>
</dbReference>
<dbReference type="PANTHER" id="PTHR33885:SF3">
    <property type="entry name" value="PHAGE SHOCK PROTEIN C"/>
    <property type="match status" value="1"/>
</dbReference>